<protein>
    <recommendedName>
        <fullName evidence="4">DUF4369 domain-containing protein</fullName>
    </recommendedName>
</protein>
<evidence type="ECO:0000313" key="3">
    <source>
        <dbReference type="Proteomes" id="UP001517247"/>
    </source>
</evidence>
<feature type="chain" id="PRO_5045302336" description="DUF4369 domain-containing protein" evidence="1">
    <location>
        <begin position="20"/>
        <end position="191"/>
    </location>
</feature>
<accession>A0ABW9J571</accession>
<name>A0ABW9J571_9SPHI</name>
<keyword evidence="1" id="KW-0732">Signal</keyword>
<proteinExistence type="predicted"/>
<sequence>MKYILTVLLIMILRNTSHAQLPVPYKAILETQAGKLKGVLQRIDSSSIVLAVEGRFTKVNIVDIQYIKIRRLKNAYRYKNYMKEGSIEQSKYQLNSNGDLVDRFGNKAPTLAQEIAAPFWLAAVNGVFNTIAFPIHAINPNIAKFKLNGRADSTQKAQLTYYSISYQLKPNLHAELRKLKEISKEAKPIMK</sequence>
<comment type="caution">
    <text evidence="2">The sequence shown here is derived from an EMBL/GenBank/DDBJ whole genome shotgun (WGS) entry which is preliminary data.</text>
</comment>
<reference evidence="2 3" key="1">
    <citation type="submission" date="2024-12" db="EMBL/GenBank/DDBJ databases">
        <authorList>
            <person name="Hu S."/>
        </authorList>
    </citation>
    <scope>NUCLEOTIDE SEQUENCE [LARGE SCALE GENOMIC DNA]</scope>
    <source>
        <strain evidence="2 3">THG-T11</strain>
    </source>
</reference>
<evidence type="ECO:0000313" key="2">
    <source>
        <dbReference type="EMBL" id="MFN0254346.1"/>
    </source>
</evidence>
<gene>
    <name evidence="2" type="ORF">E6A44_002100</name>
</gene>
<dbReference type="EMBL" id="SSHJ02000001">
    <property type="protein sequence ID" value="MFN0254346.1"/>
    <property type="molecule type" value="Genomic_DNA"/>
</dbReference>
<keyword evidence="3" id="KW-1185">Reference proteome</keyword>
<feature type="signal peptide" evidence="1">
    <location>
        <begin position="1"/>
        <end position="19"/>
    </location>
</feature>
<dbReference type="Proteomes" id="UP001517247">
    <property type="component" value="Unassembled WGS sequence"/>
</dbReference>
<evidence type="ECO:0000256" key="1">
    <source>
        <dbReference type="SAM" id="SignalP"/>
    </source>
</evidence>
<organism evidence="2 3">
    <name type="scientific">Pedobacter ureilyticus</name>
    <dbReference type="NCBI Taxonomy" id="1393051"/>
    <lineage>
        <taxon>Bacteria</taxon>
        <taxon>Pseudomonadati</taxon>
        <taxon>Bacteroidota</taxon>
        <taxon>Sphingobacteriia</taxon>
        <taxon>Sphingobacteriales</taxon>
        <taxon>Sphingobacteriaceae</taxon>
        <taxon>Pedobacter</taxon>
    </lineage>
</organism>
<dbReference type="RefSeq" id="WP_138721507.1">
    <property type="nucleotide sequence ID" value="NZ_SSHJ02000001.1"/>
</dbReference>
<evidence type="ECO:0008006" key="4">
    <source>
        <dbReference type="Google" id="ProtNLM"/>
    </source>
</evidence>